<accession>A0A0M4DB50</accession>
<reference evidence="1 2" key="1">
    <citation type="submission" date="2015-08" db="EMBL/GenBank/DDBJ databases">
        <title>Genome sequence of the pristinamycin over-producing bacterium Streptomyces pristinaespiralis HCCB10218.</title>
        <authorList>
            <person name="Tian J."/>
            <person name="Yang J."/>
            <person name="Li L."/>
            <person name="Ruan L."/>
            <person name="Wei W."/>
            <person name="Zheng G."/>
            <person name="Wei Z."/>
            <person name="Yang S."/>
            <person name="Ge M."/>
            <person name="Jiang W."/>
            <person name="Lu Y."/>
        </authorList>
    </citation>
    <scope>NUCLEOTIDE SEQUENCE [LARGE SCALE GENOMIC DNA]</scope>
    <source>
        <strain evidence="1 2">HCCB 10218</strain>
    </source>
</reference>
<gene>
    <name evidence="1" type="ORF">SPRI_3628</name>
</gene>
<dbReference type="Proteomes" id="UP000060513">
    <property type="component" value="Chromosome"/>
</dbReference>
<dbReference type="AlphaFoldDB" id="A0A0M4DB50"/>
<organism evidence="1">
    <name type="scientific">Streptomyces pristinaespiralis</name>
    <dbReference type="NCBI Taxonomy" id="38300"/>
    <lineage>
        <taxon>Bacteria</taxon>
        <taxon>Bacillati</taxon>
        <taxon>Actinomycetota</taxon>
        <taxon>Actinomycetes</taxon>
        <taxon>Kitasatosporales</taxon>
        <taxon>Streptomycetaceae</taxon>
        <taxon>Streptomyces</taxon>
    </lineage>
</organism>
<dbReference type="PATRIC" id="fig|38300.4.peg.3806"/>
<protein>
    <submittedName>
        <fullName evidence="1">Uncharacterized protein</fullName>
    </submittedName>
</protein>
<evidence type="ECO:0000313" key="1">
    <source>
        <dbReference type="EMBL" id="ALC21934.1"/>
    </source>
</evidence>
<proteinExistence type="predicted"/>
<dbReference type="EMBL" id="CP011340">
    <property type="protein sequence ID" value="ALC21934.1"/>
    <property type="molecule type" value="Genomic_DNA"/>
</dbReference>
<name>A0A0M4DB50_STRPR</name>
<sequence>MARDFPASMRIADTDPLWVYAVKHEVAEIFKAALKQ</sequence>
<dbReference type="KEGG" id="spri:SPRI_3628"/>
<evidence type="ECO:0000313" key="2">
    <source>
        <dbReference type="Proteomes" id="UP000060513"/>
    </source>
</evidence>